<evidence type="ECO:0000313" key="1">
    <source>
        <dbReference type="EnsemblPlants" id="TuG1812G0700002769.01.T02.cds293242"/>
    </source>
</evidence>
<reference evidence="1" key="2">
    <citation type="submission" date="2018-03" db="EMBL/GenBank/DDBJ databases">
        <title>The Triticum urartu genome reveals the dynamic nature of wheat genome evolution.</title>
        <authorList>
            <person name="Ling H."/>
            <person name="Ma B."/>
            <person name="Shi X."/>
            <person name="Liu H."/>
            <person name="Dong L."/>
            <person name="Sun H."/>
            <person name="Cao Y."/>
            <person name="Gao Q."/>
            <person name="Zheng S."/>
            <person name="Li Y."/>
            <person name="Yu Y."/>
            <person name="Du H."/>
            <person name="Qi M."/>
            <person name="Li Y."/>
            <person name="Yu H."/>
            <person name="Cui Y."/>
            <person name="Wang N."/>
            <person name="Chen C."/>
            <person name="Wu H."/>
            <person name="Zhao Y."/>
            <person name="Zhang J."/>
            <person name="Li Y."/>
            <person name="Zhou W."/>
            <person name="Zhang B."/>
            <person name="Hu W."/>
            <person name="Eijk M."/>
            <person name="Tang J."/>
            <person name="Witsenboer H."/>
            <person name="Zhao S."/>
            <person name="Li Z."/>
            <person name="Zhang A."/>
            <person name="Wang D."/>
            <person name="Liang C."/>
        </authorList>
    </citation>
    <scope>NUCLEOTIDE SEQUENCE [LARGE SCALE GENOMIC DNA]</scope>
    <source>
        <strain evidence="1">cv. G1812</strain>
    </source>
</reference>
<sequence>MVPVEGEEKEKAKCNYCGDLFIYKQGGQTTSLNRHNDLCPAYRAFMRGKSQGQGTLNFEPGSSLTSVCTEYNPEETRKIIARMVIAHDYPFRMVEHKWFNILMRHMNPAYKFIGRKTIRKECIKVYESEKELLKKSFRDVEHICLTSDLWTSNQNLSYMALVAHYIDVDWVMQCRVLNFIELDPPHSGSIIAQAIFECLCEWKIEDKVISITVDNARNNDGAVRNLINKFVARKVPGFISTHFHVRCCSHIVNLVVNDGLAPLQAFISSLRETVKYLKKSPSRMYKFLKVCKTLNIEPGAGLCLDVSTRWNSTYKMFDSCTPYRPVFHEYADSDMNYTWEPSHADWNMYSKVQPILTQFAEITKVLSGSVYPTASIFYPYIVTVKMEIAVACHSKDSIYQLWHTQ</sequence>
<evidence type="ECO:0008006" key="3">
    <source>
        <dbReference type="Google" id="ProtNLM"/>
    </source>
</evidence>
<dbReference type="InterPro" id="IPR052035">
    <property type="entry name" value="ZnF_BED_domain_contain"/>
</dbReference>
<dbReference type="PANTHER" id="PTHR46481:SF6">
    <property type="entry name" value="ZINC FINGER BED DOMAIN-CONTAINING PROTEIN RICESLEEPER 2-LIKE"/>
    <property type="match status" value="1"/>
</dbReference>
<evidence type="ECO:0000313" key="2">
    <source>
        <dbReference type="Proteomes" id="UP000015106"/>
    </source>
</evidence>
<reference evidence="1" key="3">
    <citation type="submission" date="2022-06" db="UniProtKB">
        <authorList>
            <consortium name="EnsemblPlants"/>
        </authorList>
    </citation>
    <scope>IDENTIFICATION</scope>
</reference>
<dbReference type="Gramene" id="TuG1812G0700002769.01.T01">
    <property type="protein sequence ID" value="TuG1812G0700002769.01.T01.cds293245"/>
    <property type="gene ID" value="TuG1812G0700002769.01"/>
</dbReference>
<protein>
    <recommendedName>
        <fullName evidence="3">AC transposase</fullName>
    </recommendedName>
</protein>
<dbReference type="Gramene" id="TuG1812G0700002769.01.T02">
    <property type="protein sequence ID" value="TuG1812G0700002769.01.T02.cds293242"/>
    <property type="gene ID" value="TuG1812G0700002769.01"/>
</dbReference>
<dbReference type="EnsemblPlants" id="TuG1812G0700002769.01.T02">
    <property type="protein sequence ID" value="TuG1812G0700002769.01.T02.cds293242"/>
    <property type="gene ID" value="TuG1812G0700002769.01"/>
</dbReference>
<dbReference type="Proteomes" id="UP000015106">
    <property type="component" value="Chromosome 4"/>
</dbReference>
<keyword evidence="2" id="KW-1185">Reference proteome</keyword>
<dbReference type="PANTHER" id="PTHR46481">
    <property type="entry name" value="ZINC FINGER BED DOMAIN-CONTAINING PROTEIN 4"/>
    <property type="match status" value="1"/>
</dbReference>
<dbReference type="EnsemblPlants" id="TuG1812G0700002769.01.T01">
    <property type="protein sequence ID" value="TuG1812G0700002769.01.T01.cds293245"/>
    <property type="gene ID" value="TuG1812G0700002769.01"/>
</dbReference>
<reference evidence="2" key="1">
    <citation type="journal article" date="2013" name="Nature">
        <title>Draft genome of the wheat A-genome progenitor Triticum urartu.</title>
        <authorList>
            <person name="Ling H.Q."/>
            <person name="Zhao S."/>
            <person name="Liu D."/>
            <person name="Wang J."/>
            <person name="Sun H."/>
            <person name="Zhang C."/>
            <person name="Fan H."/>
            <person name="Li D."/>
            <person name="Dong L."/>
            <person name="Tao Y."/>
            <person name="Gao C."/>
            <person name="Wu H."/>
            <person name="Li Y."/>
            <person name="Cui Y."/>
            <person name="Guo X."/>
            <person name="Zheng S."/>
            <person name="Wang B."/>
            <person name="Yu K."/>
            <person name="Liang Q."/>
            <person name="Yang W."/>
            <person name="Lou X."/>
            <person name="Chen J."/>
            <person name="Feng M."/>
            <person name="Jian J."/>
            <person name="Zhang X."/>
            <person name="Luo G."/>
            <person name="Jiang Y."/>
            <person name="Liu J."/>
            <person name="Wang Z."/>
            <person name="Sha Y."/>
            <person name="Zhang B."/>
            <person name="Wu H."/>
            <person name="Tang D."/>
            <person name="Shen Q."/>
            <person name="Xue P."/>
            <person name="Zou S."/>
            <person name="Wang X."/>
            <person name="Liu X."/>
            <person name="Wang F."/>
            <person name="Yang Y."/>
            <person name="An X."/>
            <person name="Dong Z."/>
            <person name="Zhang K."/>
            <person name="Zhang X."/>
            <person name="Luo M.C."/>
            <person name="Dvorak J."/>
            <person name="Tong Y."/>
            <person name="Wang J."/>
            <person name="Yang H."/>
            <person name="Li Z."/>
            <person name="Wang D."/>
            <person name="Zhang A."/>
            <person name="Wang J."/>
        </authorList>
    </citation>
    <scope>NUCLEOTIDE SEQUENCE</scope>
    <source>
        <strain evidence="2">cv. G1812</strain>
    </source>
</reference>
<organism evidence="1 2">
    <name type="scientific">Triticum urartu</name>
    <name type="common">Red wild einkorn</name>
    <name type="synonym">Crithodium urartu</name>
    <dbReference type="NCBI Taxonomy" id="4572"/>
    <lineage>
        <taxon>Eukaryota</taxon>
        <taxon>Viridiplantae</taxon>
        <taxon>Streptophyta</taxon>
        <taxon>Embryophyta</taxon>
        <taxon>Tracheophyta</taxon>
        <taxon>Spermatophyta</taxon>
        <taxon>Magnoliopsida</taxon>
        <taxon>Liliopsida</taxon>
        <taxon>Poales</taxon>
        <taxon>Poaceae</taxon>
        <taxon>BOP clade</taxon>
        <taxon>Pooideae</taxon>
        <taxon>Triticodae</taxon>
        <taxon>Triticeae</taxon>
        <taxon>Triticinae</taxon>
        <taxon>Triticum</taxon>
    </lineage>
</organism>
<dbReference type="InterPro" id="IPR012337">
    <property type="entry name" value="RNaseH-like_sf"/>
</dbReference>
<accession>A0A8R7R426</accession>
<proteinExistence type="predicted"/>
<dbReference type="SUPFAM" id="SSF53098">
    <property type="entry name" value="Ribonuclease H-like"/>
    <property type="match status" value="1"/>
</dbReference>
<name>A0A8R7R426_TRIUA</name>
<dbReference type="AlphaFoldDB" id="A0A8R7R426"/>